<evidence type="ECO:0000313" key="14">
    <source>
        <dbReference type="EMBL" id="KAF5800304.1"/>
    </source>
</evidence>
<keyword evidence="6 12" id="KW-0732">Signal</keyword>
<evidence type="ECO:0000259" key="13">
    <source>
        <dbReference type="Pfam" id="PF08263"/>
    </source>
</evidence>
<dbReference type="STRING" id="4232.A0A251UGU1"/>
<feature type="signal peptide" evidence="12">
    <location>
        <begin position="1"/>
        <end position="26"/>
    </location>
</feature>
<evidence type="ECO:0000256" key="5">
    <source>
        <dbReference type="ARBA" id="ARBA00022692"/>
    </source>
</evidence>
<organism evidence="15 16">
    <name type="scientific">Helianthus annuus</name>
    <name type="common">Common sunflower</name>
    <dbReference type="NCBI Taxonomy" id="4232"/>
    <lineage>
        <taxon>Eukaryota</taxon>
        <taxon>Viridiplantae</taxon>
        <taxon>Streptophyta</taxon>
        <taxon>Embryophyta</taxon>
        <taxon>Tracheophyta</taxon>
        <taxon>Spermatophyta</taxon>
        <taxon>Magnoliopsida</taxon>
        <taxon>eudicotyledons</taxon>
        <taxon>Gunneridae</taxon>
        <taxon>Pentapetalae</taxon>
        <taxon>asterids</taxon>
        <taxon>campanulids</taxon>
        <taxon>Asterales</taxon>
        <taxon>Asteraceae</taxon>
        <taxon>Asteroideae</taxon>
        <taxon>Heliantheae alliance</taxon>
        <taxon>Heliantheae</taxon>
        <taxon>Helianthus</taxon>
    </lineage>
</organism>
<dbReference type="GO" id="GO:0051707">
    <property type="term" value="P:response to other organism"/>
    <property type="evidence" value="ECO:0007669"/>
    <property type="project" value="UniProtKB-ARBA"/>
</dbReference>
<dbReference type="InterPro" id="IPR003591">
    <property type="entry name" value="Leu-rich_rpt_typical-subtyp"/>
</dbReference>
<protein>
    <submittedName>
        <fullName evidence="14">Leucine-rich repeat-containing, plant-type, leucine-rich repeat domain superfamily</fullName>
    </submittedName>
    <submittedName>
        <fullName evidence="15">Putative receptor like protein 50</fullName>
    </submittedName>
</protein>
<dbReference type="Gramene" id="mRNA:HanXRQr2_Chr07g0314571">
    <property type="protein sequence ID" value="CDS:HanXRQr2_Chr07g0314571.1"/>
    <property type="gene ID" value="HanXRQr2_Chr07g0314571"/>
</dbReference>
<reference evidence="14" key="3">
    <citation type="submission" date="2020-06" db="EMBL/GenBank/DDBJ databases">
        <title>Helianthus annuus Genome sequencing and assembly Release 2.</title>
        <authorList>
            <person name="Gouzy J."/>
            <person name="Langlade N."/>
            <person name="Munos S."/>
        </authorList>
    </citation>
    <scope>NUCLEOTIDE SEQUENCE</scope>
    <source>
        <tissue evidence="14">Leaves</tissue>
    </source>
</reference>
<keyword evidence="8 11" id="KW-1133">Transmembrane helix</keyword>
<reference evidence="14 16" key="1">
    <citation type="journal article" date="2017" name="Nature">
        <title>The sunflower genome provides insights into oil metabolism, flowering and Asterid evolution.</title>
        <authorList>
            <person name="Badouin H."/>
            <person name="Gouzy J."/>
            <person name="Grassa C.J."/>
            <person name="Murat F."/>
            <person name="Staton S.E."/>
            <person name="Cottret L."/>
            <person name="Lelandais-Briere C."/>
            <person name="Owens G.L."/>
            <person name="Carrere S."/>
            <person name="Mayjonade B."/>
            <person name="Legrand L."/>
            <person name="Gill N."/>
            <person name="Kane N.C."/>
            <person name="Bowers J.E."/>
            <person name="Hubner S."/>
            <person name="Bellec A."/>
            <person name="Berard A."/>
            <person name="Berges H."/>
            <person name="Blanchet N."/>
            <person name="Boniface M.C."/>
            <person name="Brunel D."/>
            <person name="Catrice O."/>
            <person name="Chaidir N."/>
            <person name="Claudel C."/>
            <person name="Donnadieu C."/>
            <person name="Faraut T."/>
            <person name="Fievet G."/>
            <person name="Helmstetter N."/>
            <person name="King M."/>
            <person name="Knapp S.J."/>
            <person name="Lai Z."/>
            <person name="Le Paslier M.C."/>
            <person name="Lippi Y."/>
            <person name="Lorenzon L."/>
            <person name="Mandel J.R."/>
            <person name="Marage G."/>
            <person name="Marchand G."/>
            <person name="Marquand E."/>
            <person name="Bret-Mestries E."/>
            <person name="Morien E."/>
            <person name="Nambeesan S."/>
            <person name="Nguyen T."/>
            <person name="Pegot-Espagnet P."/>
            <person name="Pouilly N."/>
            <person name="Raftis F."/>
            <person name="Sallet E."/>
            <person name="Schiex T."/>
            <person name="Thomas J."/>
            <person name="Vandecasteele C."/>
            <person name="Vares D."/>
            <person name="Vear F."/>
            <person name="Vautrin S."/>
            <person name="Crespi M."/>
            <person name="Mangin B."/>
            <person name="Burke J.M."/>
            <person name="Salse J."/>
            <person name="Munos S."/>
            <person name="Vincourt P."/>
            <person name="Rieseberg L.H."/>
            <person name="Langlade N.B."/>
        </authorList>
    </citation>
    <scope>NUCLEOTIDE SEQUENCE [LARGE SCALE GENOMIC DNA]</scope>
    <source>
        <strain evidence="16">cv. SF193</strain>
        <tissue evidence="14">Leaves</tissue>
    </source>
</reference>
<evidence type="ECO:0000256" key="6">
    <source>
        <dbReference type="ARBA" id="ARBA00022729"/>
    </source>
</evidence>
<dbReference type="SMART" id="SM00369">
    <property type="entry name" value="LRR_TYP"/>
    <property type="match status" value="14"/>
</dbReference>
<dbReference type="InterPro" id="IPR013210">
    <property type="entry name" value="LRR_N_plant-typ"/>
</dbReference>
<evidence type="ECO:0000256" key="12">
    <source>
        <dbReference type="SAM" id="SignalP"/>
    </source>
</evidence>
<dbReference type="PANTHER" id="PTHR48063">
    <property type="entry name" value="LRR RECEPTOR-LIKE KINASE"/>
    <property type="match status" value="1"/>
</dbReference>
<evidence type="ECO:0000256" key="1">
    <source>
        <dbReference type="ARBA" id="ARBA00004251"/>
    </source>
</evidence>
<comment type="subcellular location">
    <subcellularLocation>
        <location evidence="1">Cell membrane</location>
        <topology evidence="1">Single-pass type I membrane protein</topology>
    </subcellularLocation>
</comment>
<dbReference type="InterPro" id="IPR032675">
    <property type="entry name" value="LRR_dom_sf"/>
</dbReference>
<evidence type="ECO:0000256" key="11">
    <source>
        <dbReference type="SAM" id="Phobius"/>
    </source>
</evidence>
<keyword evidence="5 11" id="KW-0812">Transmembrane</keyword>
<evidence type="ECO:0000256" key="4">
    <source>
        <dbReference type="ARBA" id="ARBA00022614"/>
    </source>
</evidence>
<comment type="similarity">
    <text evidence="2">Belongs to the RLP family.</text>
</comment>
<dbReference type="InterPro" id="IPR046956">
    <property type="entry name" value="RLP23-like"/>
</dbReference>
<keyword evidence="16" id="KW-1185">Reference proteome</keyword>
<dbReference type="Pfam" id="PF08263">
    <property type="entry name" value="LRRNT_2"/>
    <property type="match status" value="1"/>
</dbReference>
<feature type="chain" id="PRO_5012784087" evidence="12">
    <location>
        <begin position="27"/>
        <end position="1038"/>
    </location>
</feature>
<dbReference type="PRINTS" id="PR00019">
    <property type="entry name" value="LEURICHRPT"/>
</dbReference>
<dbReference type="SUPFAM" id="SSF52047">
    <property type="entry name" value="RNI-like"/>
    <property type="match status" value="1"/>
</dbReference>
<proteinExistence type="inferred from homology"/>
<dbReference type="EMBL" id="CM007896">
    <property type="protein sequence ID" value="OTG21531.1"/>
    <property type="molecule type" value="Genomic_DNA"/>
</dbReference>
<dbReference type="InParanoid" id="A0A251UGU1"/>
<evidence type="ECO:0000313" key="15">
    <source>
        <dbReference type="EMBL" id="OTG21531.1"/>
    </source>
</evidence>
<dbReference type="Pfam" id="PF13855">
    <property type="entry name" value="LRR_8"/>
    <property type="match status" value="1"/>
</dbReference>
<dbReference type="EMBL" id="MNCJ02000322">
    <property type="protein sequence ID" value="KAF5800304.1"/>
    <property type="molecule type" value="Genomic_DNA"/>
</dbReference>
<accession>A0A251UGU1</accession>
<keyword evidence="7" id="KW-0677">Repeat</keyword>
<dbReference type="OrthoDB" id="1600340at2759"/>
<gene>
    <name evidence="15" type="primary">AtRLP50</name>
    <name evidence="15" type="ORF">HannXRQ_Chr07g0205191</name>
    <name evidence="14" type="ORF">HanXRQr2_Chr07g0314571</name>
</gene>
<dbReference type="FunFam" id="3.80.10.10:FF:000383">
    <property type="entry name" value="Leucine-rich repeat receptor protein kinase EMS1"/>
    <property type="match status" value="1"/>
</dbReference>
<keyword evidence="15" id="KW-0675">Receptor</keyword>
<dbReference type="InterPro" id="IPR001611">
    <property type="entry name" value="Leu-rich_rpt"/>
</dbReference>
<keyword evidence="3" id="KW-1003">Cell membrane</keyword>
<evidence type="ECO:0000256" key="8">
    <source>
        <dbReference type="ARBA" id="ARBA00022989"/>
    </source>
</evidence>
<feature type="domain" description="Leucine-rich repeat-containing N-terminal plant-type" evidence="13">
    <location>
        <begin position="36"/>
        <end position="76"/>
    </location>
</feature>
<dbReference type="FunFam" id="3.80.10.10:FF:000095">
    <property type="entry name" value="LRR receptor-like serine/threonine-protein kinase GSO1"/>
    <property type="match status" value="2"/>
</dbReference>
<keyword evidence="9 11" id="KW-0472">Membrane</keyword>
<feature type="transmembrane region" description="Helical" evidence="11">
    <location>
        <begin position="999"/>
        <end position="1027"/>
    </location>
</feature>
<name>A0A251UGU1_HELAN</name>
<evidence type="ECO:0000313" key="16">
    <source>
        <dbReference type="Proteomes" id="UP000215914"/>
    </source>
</evidence>
<dbReference type="SUPFAM" id="SSF52058">
    <property type="entry name" value="L domain-like"/>
    <property type="match status" value="2"/>
</dbReference>
<dbReference type="Pfam" id="PF00560">
    <property type="entry name" value="LRR_1"/>
    <property type="match status" value="10"/>
</dbReference>
<reference evidence="15" key="2">
    <citation type="submission" date="2017-02" db="EMBL/GenBank/DDBJ databases">
        <title>Sunflower complete genome.</title>
        <authorList>
            <person name="Langlade N."/>
            <person name="Munos S."/>
        </authorList>
    </citation>
    <scope>NUCLEOTIDE SEQUENCE [LARGE SCALE GENOMIC DNA]</scope>
    <source>
        <tissue evidence="15">Leaves</tissue>
    </source>
</reference>
<evidence type="ECO:0000256" key="9">
    <source>
        <dbReference type="ARBA" id="ARBA00023136"/>
    </source>
</evidence>
<evidence type="ECO:0000256" key="10">
    <source>
        <dbReference type="ARBA" id="ARBA00023180"/>
    </source>
</evidence>
<dbReference type="GO" id="GO:0005886">
    <property type="term" value="C:plasma membrane"/>
    <property type="evidence" value="ECO:0007669"/>
    <property type="project" value="UniProtKB-SubCell"/>
</dbReference>
<dbReference type="AlphaFoldDB" id="A0A251UGU1"/>
<dbReference type="PANTHER" id="PTHR48063:SF99">
    <property type="entry name" value="LEUCINE-RICH REPEAT-CONTAINING, PLANT-TYPE, LEUCINE-RICH REPEAT DOMAIN SUPERFAMILY"/>
    <property type="match status" value="1"/>
</dbReference>
<dbReference type="OMA" id="MKIYNAN"/>
<evidence type="ECO:0000256" key="3">
    <source>
        <dbReference type="ARBA" id="ARBA00022475"/>
    </source>
</evidence>
<dbReference type="Gene3D" id="3.80.10.10">
    <property type="entry name" value="Ribonuclease Inhibitor"/>
    <property type="match status" value="5"/>
</dbReference>
<evidence type="ECO:0000256" key="7">
    <source>
        <dbReference type="ARBA" id="ARBA00022737"/>
    </source>
</evidence>
<sequence length="1038" mass="115535">MSAAFKNSYLSSFYLTFCLLVVVTLSTKNYDATLCLDDERQALLQFKHGLVDEADRLASWVGDTSDCCKWVGILCDNITGHVHKIHLPGKCSIDYNTIKEYNEAVRQKLRGDISQSILYLKQLEHLDLSCNDFRGIQIPRFVGSLGNLRYLNLSRSRFGGTIPPQLGNLTELGILCLGSFYDDDTDEYESTSIMNMQWLSRLRSLHHLDMSGVDLTKATDWFQVINTLPSLVQLHLSSSQLPDIHPYVASVNLTFLSSLDLSRNKFKKSFIPRWIFSITSLVSLDLSWCGLRGPIPSSINNFHNLTSLKFLHVSGNEFMSYSLVLKGLSSIGGNLISFEMGSCGVKSTTLDSLHNLTSLHSLDLYGNQLMSTIPKSLGNLCNLRHIDMGGNNFQNISLTSLLRSFFDCKSPRLESLSLESSGLSSFLPNQLGQLINLVHVQLGNNHIVGPIPESIGRLSLLRTLDLDENLISGPIPYSVGGLLSLELLDLSNNQLIDTLPESLGQLSKLNTLDLSHNLLTGVVTESHFSKLIGLKYLNGRENNLTLRPRHANWVPSFQLEFLYISSWDLGPQFPLWLLTQRDLSLLEMRNTKISSTMPESFWRSLSNLNYLDMSQNQIHGRLFEIPATLVVVDLSSNMFSGDLPKLFKSSFVYILNLSNNSFTGSLHHFLCSYGRIEIETLNLANNHLSSVIPECWMKWTSLSYLYLENNNLSGVIPTTLGSLSSLQSLNMCNNKLSGRLPASLKNLTKLQILQFATNELVGGIPAWVGTELSSLRILNLRSNNFGGNITHELCYLTVIQILDFSHNNLSGNIPRCFNNFSVLSKETTSIGQFDPIPFDNVYMTNSASLVMKGQEYTYSTILELVMVLDLSGNKFSGSIPVELMALEALQSLNISKNQLTGVIPKNIGEMKLLESFDVSSNHLSGELPTSLSSLTFLSSFNVSFNNLTGRIPSSTQLQSFNESSFFGNKLCGVPLTKLCGEVVRNRDQQEGDTSHGVDFGLIISILLGFFVGFWSIVIPLNVGTIWISLCKLRYMLSC</sequence>
<dbReference type="FunCoup" id="A0A251UGU1">
    <property type="interactions" value="824"/>
</dbReference>
<dbReference type="GO" id="GO:0006952">
    <property type="term" value="P:defense response"/>
    <property type="evidence" value="ECO:0007669"/>
    <property type="project" value="UniProtKB-ARBA"/>
</dbReference>
<evidence type="ECO:0000256" key="2">
    <source>
        <dbReference type="ARBA" id="ARBA00009592"/>
    </source>
</evidence>
<dbReference type="Proteomes" id="UP000215914">
    <property type="component" value="Chromosome 7"/>
</dbReference>
<keyword evidence="4" id="KW-0433">Leucine-rich repeat</keyword>
<keyword evidence="10" id="KW-0325">Glycoprotein</keyword>